<dbReference type="SUPFAM" id="SSF52540">
    <property type="entry name" value="P-loop containing nucleoside triphosphate hydrolases"/>
    <property type="match status" value="1"/>
</dbReference>
<accession>A0A218KRY3</accession>
<name>A0A218KRY3_9EURY</name>
<dbReference type="Gene3D" id="3.40.50.300">
    <property type="entry name" value="P-loop containing nucleotide triphosphate hydrolases"/>
    <property type="match status" value="1"/>
</dbReference>
<organism evidence="2">
    <name type="scientific">Halorubrum lacusprofundi</name>
    <dbReference type="NCBI Taxonomy" id="2247"/>
    <lineage>
        <taxon>Archaea</taxon>
        <taxon>Methanobacteriati</taxon>
        <taxon>Methanobacteriota</taxon>
        <taxon>Stenosarchaea group</taxon>
        <taxon>Halobacteria</taxon>
        <taxon>Halobacteriales</taxon>
        <taxon>Haloferacaceae</taxon>
        <taxon>Halorubrum</taxon>
    </lineage>
</organism>
<dbReference type="EMBL" id="KX687704">
    <property type="protein sequence ID" value="AQM75302.1"/>
    <property type="molecule type" value="Genomic_DNA"/>
</dbReference>
<dbReference type="InterPro" id="IPR027417">
    <property type="entry name" value="P-loop_NTPase"/>
</dbReference>
<keyword evidence="2" id="KW-0614">Plasmid</keyword>
<dbReference type="PANTHER" id="PTHR13696:SF99">
    <property type="entry name" value="COBYRINIC ACID AC-DIAMIDE SYNTHASE"/>
    <property type="match status" value="1"/>
</dbReference>
<dbReference type="OMA" id="KFNQEAI"/>
<sequence>MASETSAVETSPETIAVSFQKGGTGKTFNSLMISGGLNARNLEVLLIDLDPQGSLTANVGKREVFEDADRLSLDEVLMDVEKWSQIDDVVLTDHEEFDFIPANTTFKGNKTPLDTASASEKRLGKALEQLSKDYHYIVCDCPPDLSAYTKNAITVSGNVVVPMKPESETIFSVRDQWQALQVLGMMHDFEVNYLAYPLTYISNKLTTENKEVISWCEENTSPLVKIDDRASFDRAKWGQNSIYNYEESLRNDQLPVYDEVVQLVLDGTNPPSYGVDISAARDMTPEDIRAEAGVN</sequence>
<reference evidence="2" key="1">
    <citation type="journal article" date="2017" name="Nat. Microbiol.">
        <title>A plasmid from an Antarctic haloarchaeon uses specialized membrane vesicles to disseminate and infect plasmid-free cells.</title>
        <authorList>
            <person name="Erdmann S."/>
            <person name="Tschitschko B."/>
            <person name="Zhong L."/>
            <person name="Raftery M.J."/>
            <person name="Cavicchioli R."/>
        </authorList>
    </citation>
    <scope>NUCLEOTIDE SEQUENCE</scope>
    <source>
        <strain evidence="2">R1S1</strain>
        <plasmid evidence="2">pR1SE</plasmid>
    </source>
</reference>
<proteinExistence type="predicted"/>
<geneLocation type="plasmid" evidence="2">
    <name>pR1SE</name>
</geneLocation>
<protein>
    <submittedName>
        <fullName evidence="2">Chromosome partitioning protein RepA</fullName>
    </submittedName>
</protein>
<dbReference type="GeneID" id="7402359"/>
<evidence type="ECO:0000259" key="1">
    <source>
        <dbReference type="Pfam" id="PF13614"/>
    </source>
</evidence>
<dbReference type="Pfam" id="PF13614">
    <property type="entry name" value="AAA_31"/>
    <property type="match status" value="1"/>
</dbReference>
<dbReference type="InterPro" id="IPR050678">
    <property type="entry name" value="DNA_Partitioning_ATPase"/>
</dbReference>
<dbReference type="RefSeq" id="WP_012660223.1">
    <property type="nucleotide sequence ID" value="NZ_JAXGGM010000045.1"/>
</dbReference>
<dbReference type="AlphaFoldDB" id="A0A218KRY3"/>
<evidence type="ECO:0000313" key="2">
    <source>
        <dbReference type="EMBL" id="AQM75302.1"/>
    </source>
</evidence>
<dbReference type="PANTHER" id="PTHR13696">
    <property type="entry name" value="P-LOOP CONTAINING NUCLEOSIDE TRIPHOSPHATE HYDROLASE"/>
    <property type="match status" value="1"/>
</dbReference>
<dbReference type="InterPro" id="IPR025669">
    <property type="entry name" value="AAA_dom"/>
</dbReference>
<feature type="domain" description="AAA" evidence="1">
    <location>
        <begin position="13"/>
        <end position="170"/>
    </location>
</feature>
<dbReference type="CDD" id="cd02042">
    <property type="entry name" value="ParAB_family"/>
    <property type="match status" value="1"/>
</dbReference>